<dbReference type="CDD" id="cd00077">
    <property type="entry name" value="HDc"/>
    <property type="match status" value="1"/>
</dbReference>
<protein>
    <submittedName>
        <fullName evidence="3">HD domain-containing protein</fullName>
    </submittedName>
</protein>
<reference evidence="3 4" key="1">
    <citation type="submission" date="2021-06" db="EMBL/GenBank/DDBJ databases">
        <title>Clostridia strains as spoilage organisms.</title>
        <authorList>
            <person name="Wambui J."/>
            <person name="Stephan R."/>
            <person name="Stevens M.J.A."/>
        </authorList>
    </citation>
    <scope>NUCLEOTIDE SEQUENCE [LARGE SCALE GENOMIC DNA]</scope>
    <source>
        <strain evidence="3 4">DSM 14204</strain>
    </source>
</reference>
<dbReference type="InterPro" id="IPR003607">
    <property type="entry name" value="HD/PDEase_dom"/>
</dbReference>
<dbReference type="Proteomes" id="UP000776252">
    <property type="component" value="Unassembled WGS sequence"/>
</dbReference>
<dbReference type="InterPro" id="IPR050273">
    <property type="entry name" value="GppA/Ppx_hydrolase"/>
</dbReference>
<dbReference type="EMBL" id="JAHLDV010000065">
    <property type="protein sequence ID" value="MBU3161458.1"/>
    <property type="molecule type" value="Genomic_DNA"/>
</dbReference>
<comment type="caution">
    <text evidence="3">The sequence shown here is derived from an EMBL/GenBank/DDBJ whole genome shotgun (WGS) entry which is preliminary data.</text>
</comment>
<dbReference type="InterPro" id="IPR048950">
    <property type="entry name" value="Ppx_GppA_C"/>
</dbReference>
<keyword evidence="4" id="KW-1185">Reference proteome</keyword>
<dbReference type="Pfam" id="PF21447">
    <property type="entry name" value="Ppx-GppA_III"/>
    <property type="match status" value="1"/>
</dbReference>
<evidence type="ECO:0000313" key="4">
    <source>
        <dbReference type="Proteomes" id="UP000776252"/>
    </source>
</evidence>
<organism evidence="3 4">
    <name type="scientific">Clostridium frigoris</name>
    <dbReference type="NCBI Taxonomy" id="205327"/>
    <lineage>
        <taxon>Bacteria</taxon>
        <taxon>Bacillati</taxon>
        <taxon>Bacillota</taxon>
        <taxon>Clostridia</taxon>
        <taxon>Eubacteriales</taxon>
        <taxon>Clostridiaceae</taxon>
        <taxon>Clostridium</taxon>
    </lineage>
</organism>
<evidence type="ECO:0000259" key="2">
    <source>
        <dbReference type="Pfam" id="PF21447"/>
    </source>
</evidence>
<gene>
    <name evidence="3" type="ORF">KPL37_17265</name>
</gene>
<evidence type="ECO:0000313" key="3">
    <source>
        <dbReference type="EMBL" id="MBU3161458.1"/>
    </source>
</evidence>
<proteinExistence type="inferred from homology"/>
<dbReference type="PANTHER" id="PTHR30005">
    <property type="entry name" value="EXOPOLYPHOSPHATASE"/>
    <property type="match status" value="1"/>
</dbReference>
<feature type="domain" description="Ppx/GppA phosphatase C-terminal" evidence="2">
    <location>
        <begin position="18"/>
        <end position="171"/>
    </location>
</feature>
<name>A0ABS6BXY2_9CLOT</name>
<comment type="similarity">
    <text evidence="1">Belongs to the GppA/Ppx family.</text>
</comment>
<dbReference type="RefSeq" id="WP_216151276.1">
    <property type="nucleotide sequence ID" value="NZ_JAHLDV010000065.1"/>
</dbReference>
<accession>A0ABS6BXY2</accession>
<sequence length="195" mass="22873">MHNITDYLNDIKIFRVLDKYNVSDIISHEKKVSRYALQIFDSLYPYYKFEYEERTLLYYSALLHDIGYFINKDNHKQHTKYIILKEPLLDNIPDVLRKILALIASSHGKSIDTSIDFYPLKEKTIILKLISILRIADALDHKHILHISLENVKLSNNSLNIEIKGESSNLILKKLKKRSSLFSKIYNIPICTNCF</sequence>
<evidence type="ECO:0000256" key="1">
    <source>
        <dbReference type="ARBA" id="ARBA00007125"/>
    </source>
</evidence>
<dbReference type="PANTHER" id="PTHR30005:SF0">
    <property type="entry name" value="RETROGRADE REGULATION PROTEIN 2"/>
    <property type="match status" value="1"/>
</dbReference>